<evidence type="ECO:0000256" key="1">
    <source>
        <dbReference type="SAM" id="Phobius"/>
    </source>
</evidence>
<dbReference type="Proteomes" id="UP000326831">
    <property type="component" value="Chromosome"/>
</dbReference>
<protein>
    <submittedName>
        <fullName evidence="3">Uncharacterized protein</fullName>
    </submittedName>
</protein>
<reference evidence="3 4" key="2">
    <citation type="submission" date="2017-09" db="EMBL/GenBank/DDBJ databases">
        <authorList>
            <person name="Lee N."/>
            <person name="Cho B.-K."/>
        </authorList>
    </citation>
    <scope>NUCLEOTIDE SEQUENCE [LARGE SCALE GENOMIC DNA]</scope>
    <source>
        <strain evidence="3 4">ATCC 27467</strain>
    </source>
</reference>
<sequence length="79" mass="8260">MYTICLNASRGLVALFLIGGIGVVLGQTLAIAIGSAGLMTTFGTDVAEVVCILAGLAGIFSFFLLYTREGKEKAGEWEE</sequence>
<feature type="transmembrane region" description="Helical" evidence="1">
    <location>
        <begin position="46"/>
        <end position="66"/>
    </location>
</feature>
<evidence type="ECO:0000313" key="3">
    <source>
        <dbReference type="EMBL" id="QEU83353.1"/>
    </source>
</evidence>
<dbReference type="KEGG" id="ssub:CP968_33880"/>
<evidence type="ECO:0000313" key="4">
    <source>
        <dbReference type="Proteomes" id="UP000326831"/>
    </source>
</evidence>
<keyword evidence="1" id="KW-0812">Transmembrane</keyword>
<dbReference type="EMBL" id="CP023701">
    <property type="protein sequence ID" value="QEU83353.1"/>
    <property type="molecule type" value="Genomic_DNA"/>
</dbReference>
<keyword evidence="1" id="KW-0472">Membrane</keyword>
<gene>
    <name evidence="3" type="ORF">CP968_33880</name>
    <name evidence="2" type="ORF">GCM10010371_47560</name>
</gene>
<accession>A0A5P2UW56</accession>
<dbReference type="EMBL" id="BMVX01000019">
    <property type="protein sequence ID" value="GGZ82280.1"/>
    <property type="molecule type" value="Genomic_DNA"/>
</dbReference>
<evidence type="ECO:0000313" key="2">
    <source>
        <dbReference type="EMBL" id="GGZ82280.1"/>
    </source>
</evidence>
<keyword evidence="4" id="KW-1185">Reference proteome</keyword>
<dbReference type="AlphaFoldDB" id="A0A5P2UW56"/>
<keyword evidence="1" id="KW-1133">Transmembrane helix</keyword>
<feature type="transmembrane region" description="Helical" evidence="1">
    <location>
        <begin position="12"/>
        <end position="34"/>
    </location>
</feature>
<name>A0A5P2UW56_9ACTN</name>
<organism evidence="3 4">
    <name type="scientific">Streptomyces subrutilus</name>
    <dbReference type="NCBI Taxonomy" id="36818"/>
    <lineage>
        <taxon>Bacteria</taxon>
        <taxon>Bacillati</taxon>
        <taxon>Actinomycetota</taxon>
        <taxon>Actinomycetes</taxon>
        <taxon>Kitasatosporales</taxon>
        <taxon>Streptomycetaceae</taxon>
        <taxon>Streptomyces</taxon>
    </lineage>
</organism>
<dbReference type="OrthoDB" id="3695248at2"/>
<proteinExistence type="predicted"/>
<reference evidence="2" key="3">
    <citation type="submission" date="2020-09" db="EMBL/GenBank/DDBJ databases">
        <authorList>
            <person name="Sun Q."/>
            <person name="Ohkuma M."/>
        </authorList>
    </citation>
    <scope>NUCLEOTIDE SEQUENCE</scope>
    <source>
        <strain evidence="2">JCM 4834</strain>
    </source>
</reference>
<dbReference type="Proteomes" id="UP000634660">
    <property type="component" value="Unassembled WGS sequence"/>
</dbReference>
<reference evidence="2" key="1">
    <citation type="journal article" date="2014" name="Int. J. Syst. Evol. Microbiol.">
        <title>Complete genome sequence of Corynebacterium casei LMG S-19264T (=DSM 44701T), isolated from a smear-ripened cheese.</title>
        <authorList>
            <consortium name="US DOE Joint Genome Institute (JGI-PGF)"/>
            <person name="Walter F."/>
            <person name="Albersmeier A."/>
            <person name="Kalinowski J."/>
            <person name="Ruckert C."/>
        </authorList>
    </citation>
    <scope>NUCLEOTIDE SEQUENCE</scope>
    <source>
        <strain evidence="2">JCM 4834</strain>
    </source>
</reference>